<organism evidence="5 6">
    <name type="scientific">Aliiglaciecola litoralis</name>
    <dbReference type="NCBI Taxonomy" id="582857"/>
    <lineage>
        <taxon>Bacteria</taxon>
        <taxon>Pseudomonadati</taxon>
        <taxon>Pseudomonadota</taxon>
        <taxon>Gammaproteobacteria</taxon>
        <taxon>Alteromonadales</taxon>
        <taxon>Alteromonadaceae</taxon>
        <taxon>Aliiglaciecola</taxon>
    </lineage>
</organism>
<accession>A0ABP3WNN3</accession>
<evidence type="ECO:0000256" key="2">
    <source>
        <dbReference type="ARBA" id="ARBA00023136"/>
    </source>
</evidence>
<comment type="subcellular location">
    <subcellularLocation>
        <location evidence="1">Membrane</location>
    </subcellularLocation>
</comment>
<dbReference type="PANTHER" id="PTHR35603">
    <property type="match status" value="1"/>
</dbReference>
<dbReference type="RefSeq" id="WP_343856076.1">
    <property type="nucleotide sequence ID" value="NZ_BAAAFD010000001.1"/>
</dbReference>
<evidence type="ECO:0000259" key="4">
    <source>
        <dbReference type="Pfam" id="PF05433"/>
    </source>
</evidence>
<evidence type="ECO:0000256" key="3">
    <source>
        <dbReference type="SAM" id="SignalP"/>
    </source>
</evidence>
<feature type="chain" id="PRO_5046885927" description="Glycine zipper 2TM domain-containing protein" evidence="3">
    <location>
        <begin position="26"/>
        <end position="177"/>
    </location>
</feature>
<comment type="caution">
    <text evidence="5">The sequence shown here is derived from an EMBL/GenBank/DDBJ whole genome shotgun (WGS) entry which is preliminary data.</text>
</comment>
<protein>
    <recommendedName>
        <fullName evidence="4">Glycine zipper 2TM domain-containing protein</fullName>
    </recommendedName>
</protein>
<feature type="domain" description="Glycine zipper 2TM" evidence="4">
    <location>
        <begin position="74"/>
        <end position="108"/>
    </location>
</feature>
<keyword evidence="3" id="KW-0732">Signal</keyword>
<evidence type="ECO:0000256" key="1">
    <source>
        <dbReference type="ARBA" id="ARBA00004370"/>
    </source>
</evidence>
<dbReference type="Proteomes" id="UP001500359">
    <property type="component" value="Unassembled WGS sequence"/>
</dbReference>
<gene>
    <name evidence="5" type="ORF">GCM10009114_04230</name>
</gene>
<proteinExistence type="predicted"/>
<dbReference type="InterPro" id="IPR008816">
    <property type="entry name" value="Gly_zipper_2TM_dom"/>
</dbReference>
<dbReference type="Pfam" id="PF05433">
    <property type="entry name" value="Rick_17kDa_Anti"/>
    <property type="match status" value="1"/>
</dbReference>
<dbReference type="InterPro" id="IPR051407">
    <property type="entry name" value="Bact_OM_lipoprot/Surf_antigen"/>
</dbReference>
<dbReference type="EMBL" id="BAAAFD010000001">
    <property type="protein sequence ID" value="GAA0852897.1"/>
    <property type="molecule type" value="Genomic_DNA"/>
</dbReference>
<name>A0ABP3WNN3_9ALTE</name>
<keyword evidence="6" id="KW-1185">Reference proteome</keyword>
<evidence type="ECO:0000313" key="6">
    <source>
        <dbReference type="Proteomes" id="UP001500359"/>
    </source>
</evidence>
<reference evidence="6" key="1">
    <citation type="journal article" date="2019" name="Int. J. Syst. Evol. Microbiol.">
        <title>The Global Catalogue of Microorganisms (GCM) 10K type strain sequencing project: providing services to taxonomists for standard genome sequencing and annotation.</title>
        <authorList>
            <consortium name="The Broad Institute Genomics Platform"/>
            <consortium name="The Broad Institute Genome Sequencing Center for Infectious Disease"/>
            <person name="Wu L."/>
            <person name="Ma J."/>
        </authorList>
    </citation>
    <scope>NUCLEOTIDE SEQUENCE [LARGE SCALE GENOMIC DNA]</scope>
    <source>
        <strain evidence="6">JCM 15896</strain>
    </source>
</reference>
<sequence length="177" mass="19673">MLTLKRLSFAAITATMTLTSTYASANSYYDYARVVKAKPVYQYVKVSQPIKQCYPTERRVRQQRRHHHDNASSTIAGAVVGGIIGGVIGDNRESTLAGAVIGGAIGHSQQRHGHRSHARTEIIERCETVYGPAKKVRKLTGYKVKYRYQGQAYKTFMRTHPGDSVKVRVSLSPVGYD</sequence>
<dbReference type="PANTHER" id="PTHR35603:SF2">
    <property type="entry name" value="OUTER MEMBRANE LIPOPROTEIN"/>
    <property type="match status" value="1"/>
</dbReference>
<keyword evidence="2" id="KW-0472">Membrane</keyword>
<feature type="signal peptide" evidence="3">
    <location>
        <begin position="1"/>
        <end position="25"/>
    </location>
</feature>
<evidence type="ECO:0000313" key="5">
    <source>
        <dbReference type="EMBL" id="GAA0852897.1"/>
    </source>
</evidence>